<keyword evidence="7 9" id="KW-0030">Aminoacyl-tRNA synthetase</keyword>
<dbReference type="Proteomes" id="UP000322454">
    <property type="component" value="Unassembled WGS sequence"/>
</dbReference>
<sequence length="701" mass="79420">MDIFKETLKTLIINVIEAEKKIEVSKPQAEKLIKNPPDDSFGDYCFAAYYLQNYGFKGKPETAAADLYNLCTRRFSEIAGFFDRIEIKGAYVNFFVKREKFVSEVVKEVIDFGSDYGGGVTEKPLTVVIDFSSPNIAKPFGVGHLRSTVIGMSLSKIYEFYGHKVIKINYLGDFGTQFGKLITAFCRYGEINFSEFEKDPVKVLYELYVRIHKDEQTDLTVEEEAKNRFKTLEDFMSVNKRSFEEYIGAINGLDGTMSKNINKGSSAEADTSNASENIMLSEENKNFFCGTAEGQYNLWKIFRKLSIEEFKRIYQSIGIEFDSYEGEAESAEFSKDIKEILLESGIAEISEGAVIVNVKGVKAPALIAKSDGTSLYLSRDIVTAVSRMAKYNFDKMIYVVGSEQALHFSQLFGIFGILKEDAEKIKDGKNFKYFASMIDGRLVHVKFGRIIGMSTRKGNLVFLEDYIEEARLKAQEKLEERLKILEDNLSAEINDATKKLTEGMEGIRAATENGEKQGLINERKKERTETEKKQIYLTSLKVGIGAVIFNDLKTRRTTDVNFNWDNVLSFEGQTGPYLQYTVSRINSLLNRLSGNETNLKNDAQSFSFSKSDADFDDIFLIAKQIYGFKTALHSAVEQNEPSVLSSFALDLASHFNKYYQNYRLIGRDYNYLKPRIAMLSSVKTVLVSVLNLLCIPVLEKM</sequence>
<dbReference type="SUPFAM" id="SSF47323">
    <property type="entry name" value="Anticodon-binding domain of a subclass of class I aminoacyl-tRNA synthetases"/>
    <property type="match status" value="1"/>
</dbReference>
<dbReference type="SUPFAM" id="SSF55190">
    <property type="entry name" value="Arginyl-tRNA synthetase (ArgRS), N-terminal 'additional' domain"/>
    <property type="match status" value="1"/>
</dbReference>
<dbReference type="InterPro" id="IPR009080">
    <property type="entry name" value="tRNAsynth_Ia_anticodon-bd"/>
</dbReference>
<evidence type="ECO:0000313" key="12">
    <source>
        <dbReference type="EMBL" id="RZV38531.1"/>
    </source>
</evidence>
<evidence type="ECO:0000256" key="2">
    <source>
        <dbReference type="ARBA" id="ARBA00012837"/>
    </source>
</evidence>
<dbReference type="PANTHER" id="PTHR11956:SF5">
    <property type="entry name" value="ARGININE--TRNA LIGASE, CYTOPLASMIC"/>
    <property type="match status" value="1"/>
</dbReference>
<dbReference type="Pfam" id="PF00750">
    <property type="entry name" value="tRNA-synt_1d"/>
    <property type="match status" value="2"/>
</dbReference>
<name>A0A520XBK7_9DELT</name>
<dbReference type="SMART" id="SM00836">
    <property type="entry name" value="DALR_1"/>
    <property type="match status" value="1"/>
</dbReference>
<accession>A0A520XBK7</accession>
<feature type="coiled-coil region" evidence="10">
    <location>
        <begin position="460"/>
        <end position="495"/>
    </location>
</feature>
<evidence type="ECO:0000313" key="13">
    <source>
        <dbReference type="Proteomes" id="UP000322454"/>
    </source>
</evidence>
<dbReference type="InterPro" id="IPR035684">
    <property type="entry name" value="ArgRS_core"/>
</dbReference>
<dbReference type="InterPro" id="IPR014729">
    <property type="entry name" value="Rossmann-like_a/b/a_fold"/>
</dbReference>
<dbReference type="InterPro" id="IPR008909">
    <property type="entry name" value="DALR_anticod-bd"/>
</dbReference>
<dbReference type="SUPFAM" id="SSF52374">
    <property type="entry name" value="Nucleotidylyl transferase"/>
    <property type="match status" value="1"/>
</dbReference>
<dbReference type="PANTHER" id="PTHR11956">
    <property type="entry name" value="ARGINYL-TRNA SYNTHETASE"/>
    <property type="match status" value="1"/>
</dbReference>
<dbReference type="InterPro" id="IPR036695">
    <property type="entry name" value="Arg-tRNA-synth_N_sf"/>
</dbReference>
<dbReference type="GO" id="GO:0005524">
    <property type="term" value="F:ATP binding"/>
    <property type="evidence" value="ECO:0007669"/>
    <property type="project" value="UniProtKB-KW"/>
</dbReference>
<gene>
    <name evidence="12" type="primary">argS</name>
    <name evidence="12" type="ORF">EVJ48_06810</name>
</gene>
<evidence type="ECO:0000256" key="10">
    <source>
        <dbReference type="SAM" id="Coils"/>
    </source>
</evidence>
<keyword evidence="5 9" id="KW-0067">ATP-binding</keyword>
<keyword evidence="6 9" id="KW-0648">Protein biosynthesis</keyword>
<dbReference type="InterPro" id="IPR001278">
    <property type="entry name" value="Arg-tRNA-ligase"/>
</dbReference>
<reference evidence="12 13" key="1">
    <citation type="submission" date="2019-01" db="EMBL/GenBank/DDBJ databases">
        <title>Insights into ecological role of a new deltaproteobacterial order Candidatus Sinidesulfobacterales (Sva0485) by metagenomics and metatranscriptomics.</title>
        <authorList>
            <person name="Tan S."/>
            <person name="Liu J."/>
            <person name="Fang Y."/>
            <person name="Hedlund B."/>
            <person name="Lian Z.-H."/>
            <person name="Huang L.-Y."/>
            <person name="Li J.-T."/>
            <person name="Huang L.-N."/>
            <person name="Li W.-J."/>
            <person name="Jiang H.-C."/>
            <person name="Dong H.-L."/>
            <person name="Shu W.-S."/>
        </authorList>
    </citation>
    <scope>NUCLEOTIDE SEQUENCE [LARGE SCALE GENOMIC DNA]</scope>
    <source>
        <strain evidence="12">AP4</strain>
    </source>
</reference>
<dbReference type="GO" id="GO:0006420">
    <property type="term" value="P:arginyl-tRNA aminoacylation"/>
    <property type="evidence" value="ECO:0007669"/>
    <property type="project" value="InterPro"/>
</dbReference>
<keyword evidence="4 9" id="KW-0547">Nucleotide-binding</keyword>
<evidence type="ECO:0000256" key="5">
    <source>
        <dbReference type="ARBA" id="ARBA00022840"/>
    </source>
</evidence>
<proteinExistence type="inferred from homology"/>
<evidence type="ECO:0000256" key="4">
    <source>
        <dbReference type="ARBA" id="ARBA00022741"/>
    </source>
</evidence>
<feature type="domain" description="DALR anticodon binding" evidence="11">
    <location>
        <begin position="578"/>
        <end position="701"/>
    </location>
</feature>
<dbReference type="EMBL" id="SHMQ01000017">
    <property type="protein sequence ID" value="RZV38531.1"/>
    <property type="molecule type" value="Genomic_DNA"/>
</dbReference>
<dbReference type="Gene3D" id="3.40.50.620">
    <property type="entry name" value="HUPs"/>
    <property type="match status" value="1"/>
</dbReference>
<dbReference type="Gene3D" id="3.30.1360.70">
    <property type="entry name" value="Arginyl tRNA synthetase N-terminal domain"/>
    <property type="match status" value="1"/>
</dbReference>
<dbReference type="Pfam" id="PF05746">
    <property type="entry name" value="DALR_1"/>
    <property type="match status" value="1"/>
</dbReference>
<dbReference type="PRINTS" id="PR01038">
    <property type="entry name" value="TRNASYNTHARG"/>
</dbReference>
<evidence type="ECO:0000256" key="8">
    <source>
        <dbReference type="ARBA" id="ARBA00049339"/>
    </source>
</evidence>
<dbReference type="Gene3D" id="1.10.730.10">
    <property type="entry name" value="Isoleucyl-tRNA Synthetase, Domain 1"/>
    <property type="match status" value="1"/>
</dbReference>
<keyword evidence="10" id="KW-0175">Coiled coil</keyword>
<evidence type="ECO:0000256" key="6">
    <source>
        <dbReference type="ARBA" id="ARBA00022917"/>
    </source>
</evidence>
<dbReference type="EC" id="6.1.1.19" evidence="2"/>
<evidence type="ECO:0000256" key="1">
    <source>
        <dbReference type="ARBA" id="ARBA00005594"/>
    </source>
</evidence>
<dbReference type="GO" id="GO:0004814">
    <property type="term" value="F:arginine-tRNA ligase activity"/>
    <property type="evidence" value="ECO:0007669"/>
    <property type="project" value="UniProtKB-EC"/>
</dbReference>
<protein>
    <recommendedName>
        <fullName evidence="2">arginine--tRNA ligase</fullName>
        <ecNumber evidence="2">6.1.1.19</ecNumber>
    </recommendedName>
</protein>
<evidence type="ECO:0000256" key="3">
    <source>
        <dbReference type="ARBA" id="ARBA00022598"/>
    </source>
</evidence>
<comment type="catalytic activity">
    <reaction evidence="8">
        <text>tRNA(Arg) + L-arginine + ATP = L-arginyl-tRNA(Arg) + AMP + diphosphate</text>
        <dbReference type="Rhea" id="RHEA:20301"/>
        <dbReference type="Rhea" id="RHEA-COMP:9658"/>
        <dbReference type="Rhea" id="RHEA-COMP:9673"/>
        <dbReference type="ChEBI" id="CHEBI:30616"/>
        <dbReference type="ChEBI" id="CHEBI:32682"/>
        <dbReference type="ChEBI" id="CHEBI:33019"/>
        <dbReference type="ChEBI" id="CHEBI:78442"/>
        <dbReference type="ChEBI" id="CHEBI:78513"/>
        <dbReference type="ChEBI" id="CHEBI:456215"/>
        <dbReference type="EC" id="6.1.1.19"/>
    </reaction>
</comment>
<comment type="similarity">
    <text evidence="1 9">Belongs to the class-I aminoacyl-tRNA synthetase family.</text>
</comment>
<evidence type="ECO:0000256" key="7">
    <source>
        <dbReference type="ARBA" id="ARBA00023146"/>
    </source>
</evidence>
<dbReference type="GO" id="GO:0005737">
    <property type="term" value="C:cytoplasm"/>
    <property type="evidence" value="ECO:0007669"/>
    <property type="project" value="InterPro"/>
</dbReference>
<evidence type="ECO:0000259" key="11">
    <source>
        <dbReference type="SMART" id="SM00836"/>
    </source>
</evidence>
<keyword evidence="3 9" id="KW-0436">Ligase</keyword>
<evidence type="ECO:0000256" key="9">
    <source>
        <dbReference type="RuleBase" id="RU363038"/>
    </source>
</evidence>
<dbReference type="AlphaFoldDB" id="A0A520XBK7"/>
<comment type="caution">
    <text evidence="12">The sequence shown here is derived from an EMBL/GenBank/DDBJ whole genome shotgun (WGS) entry which is preliminary data.</text>
</comment>
<organism evidence="12 13">
    <name type="scientific">Candidatus Acidulodesulfobacterium acidiphilum</name>
    <dbReference type="NCBI Taxonomy" id="2597224"/>
    <lineage>
        <taxon>Bacteria</taxon>
        <taxon>Deltaproteobacteria</taxon>
        <taxon>Candidatus Acidulodesulfobacterales</taxon>
        <taxon>Candidatus Acidulodesulfobacterium</taxon>
    </lineage>
</organism>